<dbReference type="Gene3D" id="3.40.50.720">
    <property type="entry name" value="NAD(P)-binding Rossmann-like Domain"/>
    <property type="match status" value="1"/>
</dbReference>
<feature type="domain" description="THIF-type NAD/FAD binding fold" evidence="1">
    <location>
        <begin position="10"/>
        <end position="262"/>
    </location>
</feature>
<dbReference type="InterPro" id="IPR000594">
    <property type="entry name" value="ThiF_NAD_FAD-bd"/>
</dbReference>
<organism evidence="2 3">
    <name type="scientific">Sporomusa ovata</name>
    <dbReference type="NCBI Taxonomy" id="2378"/>
    <lineage>
        <taxon>Bacteria</taxon>
        <taxon>Bacillati</taxon>
        <taxon>Bacillota</taxon>
        <taxon>Negativicutes</taxon>
        <taxon>Selenomonadales</taxon>
        <taxon>Sporomusaceae</taxon>
        <taxon>Sporomusa</taxon>
    </lineage>
</organism>
<dbReference type="PANTHER" id="PTHR43267:SF1">
    <property type="entry name" value="TRNA THREONYLCARBAMOYLADENOSINE DEHYDRATASE"/>
    <property type="match status" value="1"/>
</dbReference>
<evidence type="ECO:0000313" key="3">
    <source>
        <dbReference type="Proteomes" id="UP000049855"/>
    </source>
</evidence>
<name>A0A0U1KY21_9FIRM</name>
<dbReference type="Proteomes" id="UP000049855">
    <property type="component" value="Unassembled WGS sequence"/>
</dbReference>
<evidence type="ECO:0000259" key="1">
    <source>
        <dbReference type="Pfam" id="PF00899"/>
    </source>
</evidence>
<dbReference type="GO" id="GO:0061504">
    <property type="term" value="P:cyclic threonylcarbamoyladenosine biosynthetic process"/>
    <property type="evidence" value="ECO:0007669"/>
    <property type="project" value="TreeGrafter"/>
</dbReference>
<dbReference type="SUPFAM" id="SSF69572">
    <property type="entry name" value="Activating enzymes of the ubiquitin-like proteins"/>
    <property type="match status" value="1"/>
</dbReference>
<protein>
    <submittedName>
        <fullName evidence="2">HesA/MoeB/ThiF family protein related to EC-YgdL</fullName>
    </submittedName>
</protein>
<keyword evidence="3" id="KW-1185">Reference proteome</keyword>
<reference evidence="3" key="1">
    <citation type="submission" date="2015-03" db="EMBL/GenBank/DDBJ databases">
        <authorList>
            <person name="Nijsse Bart"/>
        </authorList>
    </citation>
    <scope>NUCLEOTIDE SEQUENCE [LARGE SCALE GENOMIC DNA]</scope>
</reference>
<dbReference type="EMBL" id="CTRP01000010">
    <property type="protein sequence ID" value="CQR72318.1"/>
    <property type="molecule type" value="Genomic_DNA"/>
</dbReference>
<gene>
    <name evidence="2" type="ORF">SpAn4DRAFT_2778</name>
</gene>
<dbReference type="PANTHER" id="PTHR43267">
    <property type="entry name" value="TRNA THREONYLCARBAMOYLADENOSINE DEHYDRATASE"/>
    <property type="match status" value="1"/>
</dbReference>
<dbReference type="InterPro" id="IPR035985">
    <property type="entry name" value="Ubiquitin-activating_enz"/>
</dbReference>
<dbReference type="InterPro" id="IPR045886">
    <property type="entry name" value="ThiF/MoeB/HesA"/>
</dbReference>
<dbReference type="GO" id="GO:0061503">
    <property type="term" value="F:tRNA threonylcarbamoyladenosine dehydratase"/>
    <property type="evidence" value="ECO:0007669"/>
    <property type="project" value="TreeGrafter"/>
</dbReference>
<accession>A0A0U1KY21</accession>
<dbReference type="Pfam" id="PF00899">
    <property type="entry name" value="ThiF"/>
    <property type="match status" value="1"/>
</dbReference>
<dbReference type="GO" id="GO:0008641">
    <property type="term" value="F:ubiquitin-like modifier activating enzyme activity"/>
    <property type="evidence" value="ECO:0007669"/>
    <property type="project" value="InterPro"/>
</dbReference>
<dbReference type="AlphaFoldDB" id="A0A0U1KY21"/>
<proteinExistence type="predicted"/>
<evidence type="ECO:0000313" key="2">
    <source>
        <dbReference type="EMBL" id="CQR72318.1"/>
    </source>
</evidence>
<sequence>MNNMDYTQVYQRNIGLFTPQQQEKLRNAKVAVAGVGGVGGIQAATLARFGIGELAIMDPGVFDEPDMNRQFAAMVANIGRNKAAATAEMLKEINPFLKLTVYEQSPATEEGLAEFMQGSDIVIDAIDYCGIDYKVMFAQLARKMGIINISAPIPDFGTFMVIFDPQGMTMEEFYCVPADPVARTTHCVPYDQLLEEHHSEVLIDFMSGKCNHISTNAGAACLSGAIVATETALIITGKRANENIAVAPRITYVDMMNRIFETYIPKMHRQSKQ</sequence>